<dbReference type="GO" id="GO:0006935">
    <property type="term" value="P:chemotaxis"/>
    <property type="evidence" value="ECO:0007669"/>
    <property type="project" value="InterPro"/>
</dbReference>
<keyword evidence="2" id="KW-1003">Cell membrane</keyword>
<dbReference type="GO" id="GO:0007165">
    <property type="term" value="P:signal transduction"/>
    <property type="evidence" value="ECO:0007669"/>
    <property type="project" value="UniProtKB-KW"/>
</dbReference>
<feature type="domain" description="Methyl-accepting transducer" evidence="6">
    <location>
        <begin position="265"/>
        <end position="477"/>
    </location>
</feature>
<evidence type="ECO:0000256" key="5">
    <source>
        <dbReference type="PROSITE-ProRule" id="PRU00284"/>
    </source>
</evidence>
<dbReference type="GO" id="GO:0005886">
    <property type="term" value="C:plasma membrane"/>
    <property type="evidence" value="ECO:0007669"/>
    <property type="project" value="UniProtKB-SubCell"/>
</dbReference>
<comment type="similarity">
    <text evidence="4">Belongs to the methyl-accepting chemotaxis (MCP) protein family.</text>
</comment>
<comment type="caution">
    <text evidence="9">The sequence shown here is derived from an EMBL/GenBank/DDBJ whole genome shotgun (WGS) entry which is preliminary data.</text>
</comment>
<dbReference type="Gene3D" id="1.10.287.950">
    <property type="entry name" value="Methyl-accepting chemotaxis protein"/>
    <property type="match status" value="1"/>
</dbReference>
<dbReference type="InterPro" id="IPR013655">
    <property type="entry name" value="PAS_fold_3"/>
</dbReference>
<evidence type="ECO:0000259" key="8">
    <source>
        <dbReference type="PROSITE" id="PS50192"/>
    </source>
</evidence>
<evidence type="ECO:0000256" key="3">
    <source>
        <dbReference type="ARBA" id="ARBA00023224"/>
    </source>
</evidence>
<dbReference type="InterPro" id="IPR000727">
    <property type="entry name" value="T_SNARE_dom"/>
</dbReference>
<dbReference type="InterPro" id="IPR004090">
    <property type="entry name" value="Chemotax_Me-accpt_rcpt"/>
</dbReference>
<comment type="subcellular location">
    <subcellularLocation>
        <location evidence="1">Cell inner membrane</location>
        <topology evidence="1">Multi-pass membrane protein</topology>
    </subcellularLocation>
</comment>
<evidence type="ECO:0000259" key="7">
    <source>
        <dbReference type="PROSITE" id="PS50113"/>
    </source>
</evidence>
<dbReference type="InterPro" id="IPR004089">
    <property type="entry name" value="MCPsignal_dom"/>
</dbReference>
<dbReference type="InterPro" id="IPR000014">
    <property type="entry name" value="PAS"/>
</dbReference>
<dbReference type="PANTHER" id="PTHR32089">
    <property type="entry name" value="METHYL-ACCEPTING CHEMOTAXIS PROTEIN MCPB"/>
    <property type="match status" value="1"/>
</dbReference>
<dbReference type="PANTHER" id="PTHR32089:SF112">
    <property type="entry name" value="LYSOZYME-LIKE PROTEIN-RELATED"/>
    <property type="match status" value="1"/>
</dbReference>
<dbReference type="PROSITE" id="PS50111">
    <property type="entry name" value="CHEMOTAXIS_TRANSDUC_2"/>
    <property type="match status" value="1"/>
</dbReference>
<sequence length="492" mass="53062">MLGMLRKDYKIINKTTALDTVRANIMIADNDLKITYINPSVASFLREAEADLRKELPNFNVDTLVGSKIDVFHKNPVHQQRMLGALTRPHNATIRVGAHQFDLLVSPLMKDGQRIGFVVEWADAKERLLNLDYAAQVAAIHRSQAVIEFDTDGTVRTANENFLTAFGFHLDEIKGKHHSLFIDAEHKASAEYNAFWDDLRRGTYRSGQYRRIGKQGKVVWIEGSYNPIFDEHGKVVKIVKFATDITNQMNLLRDLKVLLDQNFGEIDQAMAQSSSEVRSAALAAEQTSANVQTVAASAEELAASIAEISQSMANSRTAADSVYDKANAVGANAGRLTDAAQSMNSIVGLIQNIASQINLLALNATIEAARAGEAGKGFAVVASEVKNLANQAAKATEQITREIDLIQTTSAEVAGALDGIRGGIETVRSFVTATASAVEEQNSVTQSVSGNMQSAATSVQTASANIAGISTAVSQMAQAVERTRSAAVVLVR</sequence>
<dbReference type="SMART" id="SM00086">
    <property type="entry name" value="PAC"/>
    <property type="match status" value="1"/>
</dbReference>
<dbReference type="NCBIfam" id="TIGR00229">
    <property type="entry name" value="sensory_box"/>
    <property type="match status" value="1"/>
</dbReference>
<evidence type="ECO:0000256" key="2">
    <source>
        <dbReference type="ARBA" id="ARBA00022519"/>
    </source>
</evidence>
<feature type="domain" description="T-SNARE coiled-coil homology" evidence="8">
    <location>
        <begin position="407"/>
        <end position="469"/>
    </location>
</feature>
<evidence type="ECO:0000259" key="6">
    <source>
        <dbReference type="PROSITE" id="PS50111"/>
    </source>
</evidence>
<dbReference type="Proteomes" id="UP000318529">
    <property type="component" value="Unassembled WGS sequence"/>
</dbReference>
<dbReference type="Pfam" id="PF08447">
    <property type="entry name" value="PAS_3"/>
    <property type="match status" value="1"/>
</dbReference>
<dbReference type="Gene3D" id="3.30.450.20">
    <property type="entry name" value="PAS domain"/>
    <property type="match status" value="2"/>
</dbReference>
<dbReference type="PROSITE" id="PS50192">
    <property type="entry name" value="T_SNARE"/>
    <property type="match status" value="1"/>
</dbReference>
<reference evidence="9 10" key="1">
    <citation type="submission" date="2019-06" db="EMBL/GenBank/DDBJ databases">
        <title>Genomic Encyclopedia of Type Strains, Phase IV (KMG-V): Genome sequencing to study the core and pangenomes of soil and plant-associated prokaryotes.</title>
        <authorList>
            <person name="Whitman W."/>
        </authorList>
    </citation>
    <scope>NUCLEOTIDE SEQUENCE [LARGE SCALE GENOMIC DNA]</scope>
    <source>
        <strain evidence="9 10">BR 11650</strain>
    </source>
</reference>
<dbReference type="PRINTS" id="PR00260">
    <property type="entry name" value="CHEMTRNSDUCR"/>
</dbReference>
<dbReference type="CDD" id="cd00130">
    <property type="entry name" value="PAS"/>
    <property type="match status" value="1"/>
</dbReference>
<name>A0A560CH67_AZOBR</name>
<feature type="domain" description="PAC" evidence="7">
    <location>
        <begin position="205"/>
        <end position="257"/>
    </location>
</feature>
<evidence type="ECO:0000256" key="4">
    <source>
        <dbReference type="ARBA" id="ARBA00029447"/>
    </source>
</evidence>
<keyword evidence="2" id="KW-0997">Cell inner membrane</keyword>
<dbReference type="Pfam" id="PF13188">
    <property type="entry name" value="PAS_8"/>
    <property type="match status" value="1"/>
</dbReference>
<evidence type="ECO:0000313" key="9">
    <source>
        <dbReference type="EMBL" id="TWA84195.1"/>
    </source>
</evidence>
<organism evidence="9 10">
    <name type="scientific">Azospirillum brasilense</name>
    <dbReference type="NCBI Taxonomy" id="192"/>
    <lineage>
        <taxon>Bacteria</taxon>
        <taxon>Pseudomonadati</taxon>
        <taxon>Pseudomonadota</taxon>
        <taxon>Alphaproteobacteria</taxon>
        <taxon>Rhodospirillales</taxon>
        <taxon>Azospirillaceae</taxon>
        <taxon>Azospirillum</taxon>
    </lineage>
</organism>
<dbReference type="Pfam" id="PF00015">
    <property type="entry name" value="MCPsignal"/>
    <property type="match status" value="1"/>
</dbReference>
<dbReference type="PROSITE" id="PS50113">
    <property type="entry name" value="PAC"/>
    <property type="match status" value="1"/>
</dbReference>
<accession>A0A560CH67</accession>
<dbReference type="GO" id="GO:0004888">
    <property type="term" value="F:transmembrane signaling receptor activity"/>
    <property type="evidence" value="ECO:0007669"/>
    <property type="project" value="InterPro"/>
</dbReference>
<dbReference type="InterPro" id="IPR001610">
    <property type="entry name" value="PAC"/>
</dbReference>
<dbReference type="SUPFAM" id="SSF55785">
    <property type="entry name" value="PYP-like sensor domain (PAS domain)"/>
    <property type="match status" value="1"/>
</dbReference>
<dbReference type="SMART" id="SM00283">
    <property type="entry name" value="MA"/>
    <property type="match status" value="1"/>
</dbReference>
<evidence type="ECO:0000313" key="10">
    <source>
        <dbReference type="Proteomes" id="UP000318529"/>
    </source>
</evidence>
<dbReference type="InterPro" id="IPR035965">
    <property type="entry name" value="PAS-like_dom_sf"/>
</dbReference>
<proteinExistence type="inferred from homology"/>
<protein>
    <submittedName>
        <fullName evidence="9">Methyl-accepting chemotaxis sensory transducer with Pas/Pac sensor</fullName>
    </submittedName>
</protein>
<dbReference type="SUPFAM" id="SSF58104">
    <property type="entry name" value="Methyl-accepting chemotaxis protein (MCP) signaling domain"/>
    <property type="match status" value="1"/>
</dbReference>
<keyword evidence="3 5" id="KW-0807">Transducer</keyword>
<evidence type="ECO:0000256" key="1">
    <source>
        <dbReference type="ARBA" id="ARBA00004429"/>
    </source>
</evidence>
<gene>
    <name evidence="9" type="ORF">FBZ83_10575</name>
</gene>
<dbReference type="AlphaFoldDB" id="A0A560CH67"/>
<dbReference type="InterPro" id="IPR000700">
    <property type="entry name" value="PAS-assoc_C"/>
</dbReference>
<dbReference type="EMBL" id="VITH01000005">
    <property type="protein sequence ID" value="TWA84195.1"/>
    <property type="molecule type" value="Genomic_DNA"/>
</dbReference>
<keyword evidence="2" id="KW-0472">Membrane</keyword>